<accession>A0ACC6P2P2</accession>
<organism evidence="1 2">
    <name type="scientific">Amphibiibacter pelophylacis</name>
    <dbReference type="NCBI Taxonomy" id="1799477"/>
    <lineage>
        <taxon>Bacteria</taxon>
        <taxon>Pseudomonadati</taxon>
        <taxon>Pseudomonadota</taxon>
        <taxon>Betaproteobacteria</taxon>
        <taxon>Burkholderiales</taxon>
        <taxon>Sphaerotilaceae</taxon>
        <taxon>Amphibiibacter</taxon>
    </lineage>
</organism>
<sequence length="993" mass="101360">MKTQKKSNAFTASRLAQALSVSGLMAASLAHAQALTPAYGSGVEITRQNNVPVIQIVKPTPKGLSHNRFTDYNTGTEGVIVNNARTAVATNIAGTVQANPNLAAGTAKVILNEVVSGNPSTIAGRHEIAGDRAALVIANPNGITANGAGFINTSRATLAAGRAEVVDGALKSIVTDQGAVLRANGVGNAGGEQLDLMASHVLVAPGSKLEGGMMLNVIGGSTKTDYDKSARANYDAGSSVAVNPAKPFAQTNGLKEYDVSILGSAEAGRINIVSNHVNRGTFIQGASLKATDGDLSINGHGGRVEVGAKVEKHVYEDKTSDDSWWNWGAAGWEWSGGHRWVWNEFITTSGLEAKGNVNISGGVMNLDAAQIKGKNVAIAGDTLSLGAVNTTNLSDVYQANSLHFWNKQVTTYSKKVTPNVTNIVASEDASIVANTANLSGTTVKADGKARLEGRTTLNVGVAEGLVDDHNSTVENNRTIINRSDSGTYVYDTTVSQSSINGAKGLGITGGTVKLNAVTASTGGDAVINASESLRVGETKFETSRDAHDFYSNTNGAFGGYSRSDNGKISNVLGSNINAGGEMFLTANKGVDVVASIVKATGGVYGDGGAGDVRVDVSTGQQLRNLTDHNWTVFGIVTKDDNSQLQKDLVKGSVVHSDADINLLTKADVRVIGSLLEAADNLNISADGVVAIEAAKERTQAGTQKLWWTAGTSSSTDANGNTTVSASLKQHQERTTLDQSLAKSANLTAGGAINITAGRNIGVVGSNLTAGKDVNLVGENVSVTAANETKKTTQFKQEAGITFWATGGPDTVGLGINIGVDRTNTATDATTPKSSTITAGGDVNRAATGEAGTAASNAAFAKDAIGLNAQTATGKTPASGTVNDVGTQITAGGAVTNAGQATTAMAATGSSTSTSISGKMNLTLSTKLGDFTVVTPDVTRSSSTSTTSTSSSTPASTAASQGVINVTQGVRRKVSTPAGTPPSLVFTGAQLVAQ</sequence>
<gene>
    <name evidence="1" type="ORF">RV045_08415</name>
</gene>
<name>A0ACC6P2P2_9BURK</name>
<protein>
    <submittedName>
        <fullName evidence="1">Filamentous hemagglutinin N-terminal domain-containing protein</fullName>
    </submittedName>
</protein>
<dbReference type="Proteomes" id="UP001364695">
    <property type="component" value="Unassembled WGS sequence"/>
</dbReference>
<proteinExistence type="predicted"/>
<comment type="caution">
    <text evidence="1">The sequence shown here is derived from an EMBL/GenBank/DDBJ whole genome shotgun (WGS) entry which is preliminary data.</text>
</comment>
<evidence type="ECO:0000313" key="1">
    <source>
        <dbReference type="EMBL" id="MEJ7138452.1"/>
    </source>
</evidence>
<dbReference type="EMBL" id="JAWDIE010000011">
    <property type="protein sequence ID" value="MEJ7138452.1"/>
    <property type="molecule type" value="Genomic_DNA"/>
</dbReference>
<keyword evidence="2" id="KW-1185">Reference proteome</keyword>
<evidence type="ECO:0000313" key="2">
    <source>
        <dbReference type="Proteomes" id="UP001364695"/>
    </source>
</evidence>
<reference evidence="1" key="1">
    <citation type="submission" date="2023-10" db="EMBL/GenBank/DDBJ databases">
        <title>Amphibacter perezi, gen. nov., sp. nov. a novel taxa of the family Comamonadaceae, class Betaproteobacteria isolated from the skin microbiota of Pelophylax perezi from different populations.</title>
        <authorList>
            <person name="Costa S."/>
            <person name="Proenca D.N."/>
            <person name="Lopes I."/>
            <person name="Morais P.V."/>
        </authorList>
    </citation>
    <scope>NUCLEOTIDE SEQUENCE</scope>
    <source>
        <strain evidence="1">SL12-8</strain>
    </source>
</reference>